<keyword evidence="5" id="KW-0812">Transmembrane</keyword>
<sequence length="340" mass="38065">MLRWLLTLVYFLTGVTLGVWCYHSTNLRLPDAINNVFLYGAIGGIVFLAATLWTLPYFVKGLKKVERKLLSNNVTEIFFATIGMLVGLLFTVFITLLSNMLDIPIVREILPLISAVILGYLGYQLGLKKTNEVLELFNRAPKNSTKKLLDTSVVIDGRVLEVLKSGFLEGEIIVPQFVLDELQLIADSTDHIKRDKGQHGLDILNELQKYSEHVKIKSIQYDKLDVDQQLIELAKEEKAAILTTDYNLNRVAKVHKITVLNVNELSEAMQLHVQQGDTFEILITKAGKEDNQGVGYLTDGTMVVLDSGISYINETVTVEVTSILQTHSGRIIFTKLGEKS</sequence>
<dbReference type="InterPro" id="IPR002792">
    <property type="entry name" value="TRAM_dom"/>
</dbReference>
<dbReference type="GO" id="GO:0004518">
    <property type="term" value="F:nuclease activity"/>
    <property type="evidence" value="ECO:0007669"/>
    <property type="project" value="UniProtKB-KW"/>
</dbReference>
<keyword evidence="5" id="KW-0472">Membrane</keyword>
<dbReference type="CDD" id="cd09877">
    <property type="entry name" value="PIN_YacL-like"/>
    <property type="match status" value="1"/>
</dbReference>
<dbReference type="PROSITE" id="PS50926">
    <property type="entry name" value="TRAM"/>
    <property type="match status" value="1"/>
</dbReference>
<feature type="transmembrane region" description="Helical" evidence="5">
    <location>
        <begin position="109"/>
        <end position="127"/>
    </location>
</feature>
<dbReference type="Gene3D" id="3.40.50.1010">
    <property type="entry name" value="5'-nuclease"/>
    <property type="match status" value="1"/>
</dbReference>
<comment type="cofactor">
    <cofactor evidence="1">
        <name>Mg(2+)</name>
        <dbReference type="ChEBI" id="CHEBI:18420"/>
    </cofactor>
</comment>
<evidence type="ECO:0000256" key="2">
    <source>
        <dbReference type="ARBA" id="ARBA00022722"/>
    </source>
</evidence>
<dbReference type="PANTHER" id="PTHR11603">
    <property type="entry name" value="AAA FAMILY ATPASE"/>
    <property type="match status" value="1"/>
</dbReference>
<evidence type="ECO:0000313" key="7">
    <source>
        <dbReference type="EMBL" id="MBB5175900.1"/>
    </source>
</evidence>
<feature type="transmembrane region" description="Helical" evidence="5">
    <location>
        <begin position="37"/>
        <end position="56"/>
    </location>
</feature>
<keyword evidence="5" id="KW-1133">Transmembrane helix</keyword>
<keyword evidence="3" id="KW-0378">Hydrolase</keyword>
<keyword evidence="2" id="KW-0540">Nuclease</keyword>
<evidence type="ECO:0000256" key="4">
    <source>
        <dbReference type="ARBA" id="ARBA00022842"/>
    </source>
</evidence>
<dbReference type="EMBL" id="JACHHF010000004">
    <property type="protein sequence ID" value="MBB5175900.1"/>
    <property type="molecule type" value="Genomic_DNA"/>
</dbReference>
<reference evidence="7 8" key="1">
    <citation type="submission" date="2020-08" db="EMBL/GenBank/DDBJ databases">
        <title>Genomic Encyclopedia of Type Strains, Phase IV (KMG-IV): sequencing the most valuable type-strain genomes for metagenomic binning, comparative biology and taxonomic classification.</title>
        <authorList>
            <person name="Goeker M."/>
        </authorList>
    </citation>
    <scope>NUCLEOTIDE SEQUENCE [LARGE SCALE GENOMIC DNA]</scope>
    <source>
        <strain evidence="7 8">DSM 19163</strain>
    </source>
</reference>
<evidence type="ECO:0000313" key="8">
    <source>
        <dbReference type="Proteomes" id="UP000579136"/>
    </source>
</evidence>
<evidence type="ECO:0000256" key="5">
    <source>
        <dbReference type="SAM" id="Phobius"/>
    </source>
</evidence>
<feature type="transmembrane region" description="Helical" evidence="5">
    <location>
        <begin position="77"/>
        <end position="97"/>
    </location>
</feature>
<evidence type="ECO:0000256" key="3">
    <source>
        <dbReference type="ARBA" id="ARBA00022801"/>
    </source>
</evidence>
<gene>
    <name evidence="7" type="ORF">HNQ45_000784</name>
</gene>
<proteinExistence type="predicted"/>
<name>A0A9Q2CZD6_9STAP</name>
<dbReference type="InterPro" id="IPR002716">
    <property type="entry name" value="PIN_dom"/>
</dbReference>
<organism evidence="7 8">
    <name type="scientific">Nosocomiicoccus ampullae</name>
    <dbReference type="NCBI Taxonomy" id="489910"/>
    <lineage>
        <taxon>Bacteria</taxon>
        <taxon>Bacillati</taxon>
        <taxon>Bacillota</taxon>
        <taxon>Bacilli</taxon>
        <taxon>Bacillales</taxon>
        <taxon>Staphylococcaceae</taxon>
        <taxon>Nosocomiicoccus</taxon>
    </lineage>
</organism>
<dbReference type="Pfam" id="PF01850">
    <property type="entry name" value="PIN"/>
    <property type="match status" value="1"/>
</dbReference>
<dbReference type="AlphaFoldDB" id="A0A9Q2CZD6"/>
<dbReference type="InterPro" id="IPR029060">
    <property type="entry name" value="PIN-like_dom_sf"/>
</dbReference>
<keyword evidence="8" id="KW-1185">Reference proteome</keyword>
<accession>A0A9Q2CZD6</accession>
<dbReference type="PANTHER" id="PTHR11603:SF147">
    <property type="entry name" value="MEMBRANE PROTEIN"/>
    <property type="match status" value="1"/>
</dbReference>
<dbReference type="RefSeq" id="WP_183673645.1">
    <property type="nucleotide sequence ID" value="NZ_CBCRYX010000006.1"/>
</dbReference>
<feature type="domain" description="TRAM" evidence="6">
    <location>
        <begin position="272"/>
        <end position="333"/>
    </location>
</feature>
<dbReference type="Proteomes" id="UP000579136">
    <property type="component" value="Unassembled WGS sequence"/>
</dbReference>
<comment type="caution">
    <text evidence="7">The sequence shown here is derived from an EMBL/GenBank/DDBJ whole genome shotgun (WGS) entry which is preliminary data.</text>
</comment>
<dbReference type="GO" id="GO:0016787">
    <property type="term" value="F:hydrolase activity"/>
    <property type="evidence" value="ECO:0007669"/>
    <property type="project" value="UniProtKB-KW"/>
</dbReference>
<dbReference type="Pfam" id="PF01938">
    <property type="entry name" value="TRAM"/>
    <property type="match status" value="1"/>
</dbReference>
<protein>
    <submittedName>
        <fullName evidence="7">Uncharacterized protein YacL</fullName>
    </submittedName>
</protein>
<evidence type="ECO:0000256" key="1">
    <source>
        <dbReference type="ARBA" id="ARBA00001946"/>
    </source>
</evidence>
<dbReference type="SUPFAM" id="SSF88723">
    <property type="entry name" value="PIN domain-like"/>
    <property type="match status" value="1"/>
</dbReference>
<keyword evidence="4" id="KW-0460">Magnesium</keyword>
<evidence type="ECO:0000259" key="6">
    <source>
        <dbReference type="PROSITE" id="PS50926"/>
    </source>
</evidence>
<dbReference type="SMART" id="SM00670">
    <property type="entry name" value="PINc"/>
    <property type="match status" value="1"/>
</dbReference>
<dbReference type="InterPro" id="IPR052041">
    <property type="entry name" value="Nucleic_acid_metab_PIN/TRAM"/>
</dbReference>